<keyword evidence="3" id="KW-0805">Transcription regulation</keyword>
<dbReference type="PROSITE" id="PS50045">
    <property type="entry name" value="SIGMA54_INTERACT_4"/>
    <property type="match status" value="1"/>
</dbReference>
<dbReference type="PROSITE" id="PS50110">
    <property type="entry name" value="RESPONSE_REGULATORY"/>
    <property type="match status" value="1"/>
</dbReference>
<evidence type="ECO:0000259" key="7">
    <source>
        <dbReference type="PROSITE" id="PS50045"/>
    </source>
</evidence>
<keyword evidence="2" id="KW-0067">ATP-binding</keyword>
<evidence type="ECO:0000313" key="9">
    <source>
        <dbReference type="EMBL" id="KMT66496.1"/>
    </source>
</evidence>
<keyword evidence="1" id="KW-0547">Nucleotide-binding</keyword>
<evidence type="ECO:0000256" key="5">
    <source>
        <dbReference type="ARBA" id="ARBA00023163"/>
    </source>
</evidence>
<evidence type="ECO:0000256" key="6">
    <source>
        <dbReference type="PROSITE-ProRule" id="PRU00169"/>
    </source>
</evidence>
<keyword evidence="5" id="KW-0804">Transcription</keyword>
<reference evidence="9 10" key="1">
    <citation type="submission" date="2015-04" db="EMBL/GenBank/DDBJ databases">
        <title>Draft Genome Sequence of the Novel Agar-Digesting Marine Bacterium Q1.</title>
        <authorList>
            <person name="Li Y."/>
            <person name="Li D."/>
            <person name="Chen G."/>
            <person name="Du Z."/>
        </authorList>
    </citation>
    <scope>NUCLEOTIDE SEQUENCE [LARGE SCALE GENOMIC DNA]</scope>
    <source>
        <strain evidence="9 10">Q1</strain>
    </source>
</reference>
<dbReference type="InterPro" id="IPR011006">
    <property type="entry name" value="CheY-like_superfamily"/>
</dbReference>
<dbReference type="InterPro" id="IPR002197">
    <property type="entry name" value="HTH_Fis"/>
</dbReference>
<dbReference type="CDD" id="cd17572">
    <property type="entry name" value="REC_NtrC1-like"/>
    <property type="match status" value="1"/>
</dbReference>
<feature type="domain" description="Response regulatory" evidence="8">
    <location>
        <begin position="5"/>
        <end position="119"/>
    </location>
</feature>
<gene>
    <name evidence="9" type="ORF">XM47_02855</name>
</gene>
<evidence type="ECO:0000259" key="8">
    <source>
        <dbReference type="PROSITE" id="PS50110"/>
    </source>
</evidence>
<keyword evidence="6" id="KW-0597">Phosphoprotein</keyword>
<dbReference type="FunFam" id="3.40.50.300:FF:000006">
    <property type="entry name" value="DNA-binding transcriptional regulator NtrC"/>
    <property type="match status" value="1"/>
</dbReference>
<feature type="domain" description="Sigma-54 factor interaction" evidence="7">
    <location>
        <begin position="143"/>
        <end position="371"/>
    </location>
</feature>
<dbReference type="Pfam" id="PF25601">
    <property type="entry name" value="AAA_lid_14"/>
    <property type="match status" value="1"/>
</dbReference>
<dbReference type="SUPFAM" id="SSF46689">
    <property type="entry name" value="Homeodomain-like"/>
    <property type="match status" value="1"/>
</dbReference>
<protein>
    <recommendedName>
        <fullName evidence="11">ATPase AAA</fullName>
    </recommendedName>
</protein>
<dbReference type="Pfam" id="PF02954">
    <property type="entry name" value="HTH_8"/>
    <property type="match status" value="1"/>
</dbReference>
<dbReference type="GO" id="GO:0006355">
    <property type="term" value="P:regulation of DNA-templated transcription"/>
    <property type="evidence" value="ECO:0007669"/>
    <property type="project" value="InterPro"/>
</dbReference>
<dbReference type="Proteomes" id="UP000037600">
    <property type="component" value="Unassembled WGS sequence"/>
</dbReference>
<dbReference type="Pfam" id="PF00158">
    <property type="entry name" value="Sigma54_activat"/>
    <property type="match status" value="1"/>
</dbReference>
<dbReference type="SUPFAM" id="SSF52172">
    <property type="entry name" value="CheY-like"/>
    <property type="match status" value="1"/>
</dbReference>
<dbReference type="InterPro" id="IPR025944">
    <property type="entry name" value="Sigma_54_int_dom_CS"/>
</dbReference>
<dbReference type="RefSeq" id="WP_048689390.1">
    <property type="nucleotide sequence ID" value="NZ_KQ130483.1"/>
</dbReference>
<evidence type="ECO:0000256" key="3">
    <source>
        <dbReference type="ARBA" id="ARBA00023015"/>
    </source>
</evidence>
<dbReference type="InterPro" id="IPR003593">
    <property type="entry name" value="AAA+_ATPase"/>
</dbReference>
<dbReference type="InterPro" id="IPR027417">
    <property type="entry name" value="P-loop_NTPase"/>
</dbReference>
<dbReference type="SUPFAM" id="SSF52540">
    <property type="entry name" value="P-loop containing nucleoside triphosphate hydrolases"/>
    <property type="match status" value="1"/>
</dbReference>
<evidence type="ECO:0008006" key="11">
    <source>
        <dbReference type="Google" id="ProtNLM"/>
    </source>
</evidence>
<dbReference type="EMBL" id="LAZL01000003">
    <property type="protein sequence ID" value="KMT66496.1"/>
    <property type="molecule type" value="Genomic_DNA"/>
</dbReference>
<evidence type="ECO:0000313" key="10">
    <source>
        <dbReference type="Proteomes" id="UP000037600"/>
    </source>
</evidence>
<dbReference type="PROSITE" id="PS00688">
    <property type="entry name" value="SIGMA54_INTERACT_3"/>
    <property type="match status" value="1"/>
</dbReference>
<dbReference type="CDD" id="cd00009">
    <property type="entry name" value="AAA"/>
    <property type="match status" value="1"/>
</dbReference>
<organism evidence="9 10">
    <name type="scientific">Catenovulum maritimum</name>
    <dbReference type="NCBI Taxonomy" id="1513271"/>
    <lineage>
        <taxon>Bacteria</taxon>
        <taxon>Pseudomonadati</taxon>
        <taxon>Pseudomonadota</taxon>
        <taxon>Gammaproteobacteria</taxon>
        <taxon>Alteromonadales</taxon>
        <taxon>Alteromonadaceae</taxon>
        <taxon>Catenovulum</taxon>
    </lineage>
</organism>
<dbReference type="PANTHER" id="PTHR32071:SF117">
    <property type="entry name" value="PTS-DEPENDENT DIHYDROXYACETONE KINASE OPERON REGULATORY PROTEIN-RELATED"/>
    <property type="match status" value="1"/>
</dbReference>
<feature type="modified residue" description="4-aspartylphosphate" evidence="6">
    <location>
        <position position="54"/>
    </location>
</feature>
<comment type="caution">
    <text evidence="9">The sequence shown here is derived from an EMBL/GenBank/DDBJ whole genome shotgun (WGS) entry which is preliminary data.</text>
</comment>
<dbReference type="Gene3D" id="1.10.10.60">
    <property type="entry name" value="Homeodomain-like"/>
    <property type="match status" value="1"/>
</dbReference>
<dbReference type="AlphaFoldDB" id="A0A0J8JPB8"/>
<dbReference type="PATRIC" id="fig|1513271.3.peg.597"/>
<dbReference type="GO" id="GO:0000160">
    <property type="term" value="P:phosphorelay signal transduction system"/>
    <property type="evidence" value="ECO:0007669"/>
    <property type="project" value="InterPro"/>
</dbReference>
<dbReference type="Gene3D" id="1.10.8.60">
    <property type="match status" value="1"/>
</dbReference>
<dbReference type="GO" id="GO:0043565">
    <property type="term" value="F:sequence-specific DNA binding"/>
    <property type="evidence" value="ECO:0007669"/>
    <property type="project" value="InterPro"/>
</dbReference>
<evidence type="ECO:0000256" key="1">
    <source>
        <dbReference type="ARBA" id="ARBA00022741"/>
    </source>
</evidence>
<dbReference type="InterPro" id="IPR058031">
    <property type="entry name" value="AAA_lid_NorR"/>
</dbReference>
<proteinExistence type="predicted"/>
<dbReference type="Gene3D" id="3.40.50.2300">
    <property type="match status" value="1"/>
</dbReference>
<dbReference type="InterPro" id="IPR009057">
    <property type="entry name" value="Homeodomain-like_sf"/>
</dbReference>
<evidence type="ECO:0000256" key="4">
    <source>
        <dbReference type="ARBA" id="ARBA00023125"/>
    </source>
</evidence>
<dbReference type="PANTHER" id="PTHR32071">
    <property type="entry name" value="TRANSCRIPTIONAL REGULATORY PROTEIN"/>
    <property type="match status" value="1"/>
</dbReference>
<sequence>MAKSKVLLVEDTESLARLYMAYLVPLGLEITWVATGTDAISKLENEIYEIVLLDIMLPDISGIKILEHINQETIQAQVIVLTAHGTKDMVMTAMRLGAADFLEKPVDAERVRVTVNNALKVKTLTKEVDSYKQKYEKNQFCNLIGSSTAMQSVYQIIRNVSPSTATVFITGESGTGKELTAQAVHECSGRKGEFVALNCAAIPKDLIESEIFGHVKGAFTGATSNRNGAAGQAKNGTLFLDEICEMDLNLQSKLLRFIQTGTFQRVGSDKLEKAEVRFVCATNRDPLLEVQAGRFREDLYYRLHVIPIQLPPLRMRDKDVIEIADYLFSKFAQQENKAYKKIEASCQNFMQTYPWPGNIRELENTVRSILVMHHSDVITTQMLPIHIQQNNTNPAVPVLHSEVEVPQSQVVNSLANQVNSPHSNHNTEVELSQAGMNLNAAENYIPRSSPATLSNASIDVEINYSESSLKIQPLWLNEKIYIEAVIEACGGNIPKASKLLEVSPSTIYRKIKGWEEMA</sequence>
<dbReference type="SMART" id="SM00382">
    <property type="entry name" value="AAA"/>
    <property type="match status" value="1"/>
</dbReference>
<dbReference type="SMART" id="SM00448">
    <property type="entry name" value="REC"/>
    <property type="match status" value="1"/>
</dbReference>
<evidence type="ECO:0000256" key="2">
    <source>
        <dbReference type="ARBA" id="ARBA00022840"/>
    </source>
</evidence>
<dbReference type="Gene3D" id="3.40.50.300">
    <property type="entry name" value="P-loop containing nucleotide triphosphate hydrolases"/>
    <property type="match status" value="1"/>
</dbReference>
<dbReference type="InterPro" id="IPR001789">
    <property type="entry name" value="Sig_transdc_resp-reg_receiver"/>
</dbReference>
<dbReference type="Pfam" id="PF00072">
    <property type="entry name" value="Response_reg"/>
    <property type="match status" value="1"/>
</dbReference>
<dbReference type="STRING" id="1513271.XM47_02855"/>
<dbReference type="InterPro" id="IPR002078">
    <property type="entry name" value="Sigma_54_int"/>
</dbReference>
<name>A0A0J8JPB8_9ALTE</name>
<keyword evidence="4" id="KW-0238">DNA-binding</keyword>
<dbReference type="GO" id="GO:0005524">
    <property type="term" value="F:ATP binding"/>
    <property type="evidence" value="ECO:0007669"/>
    <property type="project" value="UniProtKB-KW"/>
</dbReference>
<keyword evidence="10" id="KW-1185">Reference proteome</keyword>
<accession>A0A0J8JPB8</accession>